<dbReference type="EMBL" id="JAAALK010000283">
    <property type="protein sequence ID" value="KAG8075434.1"/>
    <property type="molecule type" value="Genomic_DNA"/>
</dbReference>
<evidence type="ECO:0000313" key="2">
    <source>
        <dbReference type="EMBL" id="KAG8075434.1"/>
    </source>
</evidence>
<dbReference type="Proteomes" id="UP000729402">
    <property type="component" value="Unassembled WGS sequence"/>
</dbReference>
<feature type="compositionally biased region" description="Basic and acidic residues" evidence="1">
    <location>
        <begin position="37"/>
        <end position="50"/>
    </location>
</feature>
<sequence length="191" mass="21840">MRRGELRGLGGREVNREDEVSLASVHGRGRRGRLRGRGRDRQDDLHRGFGGDPRSRHTVLRRFILRDHGLRISLTEVEKVKLFFFLRQVGTRQVLLEVRGVPLVRQRAEKLLIGPELHPFRFTRLDRLQEGVGVSVVWGCRVLIARPVIGEVRLKEEDREGPRTASAVQLPPVLDRETSGNIEVVIIENLD</sequence>
<reference evidence="2" key="1">
    <citation type="journal article" date="2021" name="bioRxiv">
        <title>Whole Genome Assembly and Annotation of Northern Wild Rice, Zizania palustris L., Supports a Whole Genome Duplication in the Zizania Genus.</title>
        <authorList>
            <person name="Haas M."/>
            <person name="Kono T."/>
            <person name="Macchietto M."/>
            <person name="Millas R."/>
            <person name="McGilp L."/>
            <person name="Shao M."/>
            <person name="Duquette J."/>
            <person name="Hirsch C.N."/>
            <person name="Kimball J."/>
        </authorList>
    </citation>
    <scope>NUCLEOTIDE SEQUENCE</scope>
    <source>
        <tissue evidence="2">Fresh leaf tissue</tissue>
    </source>
</reference>
<keyword evidence="3" id="KW-1185">Reference proteome</keyword>
<evidence type="ECO:0000256" key="1">
    <source>
        <dbReference type="SAM" id="MobiDB-lite"/>
    </source>
</evidence>
<name>A0A8J5T045_ZIZPA</name>
<comment type="caution">
    <text evidence="2">The sequence shown here is derived from an EMBL/GenBank/DDBJ whole genome shotgun (WGS) entry which is preliminary data.</text>
</comment>
<feature type="region of interest" description="Disordered" evidence="1">
    <location>
        <begin position="20"/>
        <end position="50"/>
    </location>
</feature>
<proteinExistence type="predicted"/>
<reference evidence="2" key="2">
    <citation type="submission" date="2021-02" db="EMBL/GenBank/DDBJ databases">
        <authorList>
            <person name="Kimball J.A."/>
            <person name="Haas M.W."/>
            <person name="Macchietto M."/>
            <person name="Kono T."/>
            <person name="Duquette J."/>
            <person name="Shao M."/>
        </authorList>
    </citation>
    <scope>NUCLEOTIDE SEQUENCE</scope>
    <source>
        <tissue evidence="2">Fresh leaf tissue</tissue>
    </source>
</reference>
<accession>A0A8J5T045</accession>
<protein>
    <submittedName>
        <fullName evidence="2">Uncharacterized protein</fullName>
    </submittedName>
</protein>
<organism evidence="2 3">
    <name type="scientific">Zizania palustris</name>
    <name type="common">Northern wild rice</name>
    <dbReference type="NCBI Taxonomy" id="103762"/>
    <lineage>
        <taxon>Eukaryota</taxon>
        <taxon>Viridiplantae</taxon>
        <taxon>Streptophyta</taxon>
        <taxon>Embryophyta</taxon>
        <taxon>Tracheophyta</taxon>
        <taxon>Spermatophyta</taxon>
        <taxon>Magnoliopsida</taxon>
        <taxon>Liliopsida</taxon>
        <taxon>Poales</taxon>
        <taxon>Poaceae</taxon>
        <taxon>BOP clade</taxon>
        <taxon>Oryzoideae</taxon>
        <taxon>Oryzeae</taxon>
        <taxon>Zizaniinae</taxon>
        <taxon>Zizania</taxon>
    </lineage>
</organism>
<gene>
    <name evidence="2" type="ORF">GUJ93_ZPchr0006g43260</name>
</gene>
<evidence type="ECO:0000313" key="3">
    <source>
        <dbReference type="Proteomes" id="UP000729402"/>
    </source>
</evidence>
<feature type="compositionally biased region" description="Basic residues" evidence="1">
    <location>
        <begin position="27"/>
        <end position="36"/>
    </location>
</feature>
<dbReference type="AlphaFoldDB" id="A0A8J5T045"/>